<evidence type="ECO:0000256" key="7">
    <source>
        <dbReference type="ARBA" id="ARBA00023235"/>
    </source>
</evidence>
<dbReference type="GO" id="GO:0051301">
    <property type="term" value="P:cell division"/>
    <property type="evidence" value="ECO:0007669"/>
    <property type="project" value="UniProtKB-KW"/>
</dbReference>
<evidence type="ECO:0000256" key="5">
    <source>
        <dbReference type="ARBA" id="ARBA00023110"/>
    </source>
</evidence>
<feature type="signal peptide" evidence="12">
    <location>
        <begin position="1"/>
        <end position="20"/>
    </location>
</feature>
<dbReference type="InterPro" id="IPR046357">
    <property type="entry name" value="PPIase_dom_sf"/>
</dbReference>
<dbReference type="GO" id="GO:0003755">
    <property type="term" value="F:peptidyl-prolyl cis-trans isomerase activity"/>
    <property type="evidence" value="ECO:0007669"/>
    <property type="project" value="UniProtKB-KW"/>
</dbReference>
<evidence type="ECO:0000256" key="2">
    <source>
        <dbReference type="ARBA" id="ARBA00004496"/>
    </source>
</evidence>
<dbReference type="InterPro" id="IPR001179">
    <property type="entry name" value="PPIase_FKBP_dom"/>
</dbReference>
<dbReference type="GO" id="GO:0005737">
    <property type="term" value="C:cytoplasm"/>
    <property type="evidence" value="ECO:0007669"/>
    <property type="project" value="UniProtKB-SubCell"/>
</dbReference>
<dbReference type="InterPro" id="IPR027304">
    <property type="entry name" value="Trigger_fact/SurA_dom_sf"/>
</dbReference>
<evidence type="ECO:0000259" key="13">
    <source>
        <dbReference type="PROSITE" id="PS50059"/>
    </source>
</evidence>
<dbReference type="NCBIfam" id="TIGR00115">
    <property type="entry name" value="tig"/>
    <property type="match status" value="1"/>
</dbReference>
<evidence type="ECO:0000256" key="9">
    <source>
        <dbReference type="ARBA" id="ARBA00024849"/>
    </source>
</evidence>
<keyword evidence="5 10" id="KW-0697">Rotamase</keyword>
<dbReference type="EMBL" id="WMBC01000012">
    <property type="protein sequence ID" value="MTD62201.1"/>
    <property type="molecule type" value="Genomic_DNA"/>
</dbReference>
<feature type="domain" description="PPIase FKBP-type" evidence="13">
    <location>
        <begin position="107"/>
        <end position="169"/>
    </location>
</feature>
<dbReference type="Pfam" id="PF00254">
    <property type="entry name" value="FKBP_C"/>
    <property type="match status" value="1"/>
</dbReference>
<keyword evidence="12" id="KW-0732">Signal</keyword>
<evidence type="ECO:0000256" key="11">
    <source>
        <dbReference type="SAM" id="MobiDB-lite"/>
    </source>
</evidence>
<evidence type="ECO:0000256" key="3">
    <source>
        <dbReference type="ARBA" id="ARBA00005464"/>
    </source>
</evidence>
<comment type="catalytic activity">
    <reaction evidence="1 10">
        <text>[protein]-peptidylproline (omega=180) = [protein]-peptidylproline (omega=0)</text>
        <dbReference type="Rhea" id="RHEA:16237"/>
        <dbReference type="Rhea" id="RHEA-COMP:10747"/>
        <dbReference type="Rhea" id="RHEA-COMP:10748"/>
        <dbReference type="ChEBI" id="CHEBI:83833"/>
        <dbReference type="ChEBI" id="CHEBI:83834"/>
        <dbReference type="EC" id="5.2.1.8"/>
    </reaction>
</comment>
<evidence type="ECO:0000313" key="14">
    <source>
        <dbReference type="EMBL" id="MTD62201.1"/>
    </source>
</evidence>
<name>A0A844GNE3_9FIRM</name>
<dbReference type="GO" id="GO:0015031">
    <property type="term" value="P:protein transport"/>
    <property type="evidence" value="ECO:0007669"/>
    <property type="project" value="InterPro"/>
</dbReference>
<organism evidence="14 15">
    <name type="scientific">Blautia luti DSM 14534 = JCM 17040</name>
    <dbReference type="NCBI Taxonomy" id="649762"/>
    <lineage>
        <taxon>Bacteria</taxon>
        <taxon>Bacillati</taxon>
        <taxon>Bacillota</taxon>
        <taxon>Clostridia</taxon>
        <taxon>Lachnospirales</taxon>
        <taxon>Lachnospiraceae</taxon>
        <taxon>Blautia</taxon>
    </lineage>
</organism>
<gene>
    <name evidence="14" type="primary">tig</name>
    <name evidence="14" type="ORF">GKZ57_13370</name>
</gene>
<evidence type="ECO:0000256" key="8">
    <source>
        <dbReference type="ARBA" id="ARBA00023306"/>
    </source>
</evidence>
<dbReference type="FunFam" id="3.10.50.40:FF:000001">
    <property type="entry name" value="Trigger factor"/>
    <property type="match status" value="1"/>
</dbReference>
<dbReference type="PROSITE" id="PS51257">
    <property type="entry name" value="PROKAR_LIPOPROTEIN"/>
    <property type="match status" value="1"/>
</dbReference>
<comment type="subcellular location">
    <subcellularLocation>
        <location evidence="2">Cytoplasm</location>
    </subcellularLocation>
</comment>
<evidence type="ECO:0000256" key="6">
    <source>
        <dbReference type="ARBA" id="ARBA00023186"/>
    </source>
</evidence>
<dbReference type="Gene3D" id="1.10.3120.10">
    <property type="entry name" value="Trigger factor, C-terminal domain"/>
    <property type="match status" value="1"/>
</dbReference>
<dbReference type="InterPro" id="IPR008880">
    <property type="entry name" value="Trigger_fac_C"/>
</dbReference>
<comment type="function">
    <text evidence="9">Involved in protein export. Acts as a chaperone by maintaining the newly synthesized protein in an open conformation. Functions as a peptidyl-prolyl cis-trans isomerase.</text>
</comment>
<dbReference type="EC" id="5.2.1.8" evidence="10"/>
<feature type="chain" id="PRO_5039270465" description="peptidylprolyl isomerase" evidence="12">
    <location>
        <begin position="21"/>
        <end position="416"/>
    </location>
</feature>
<dbReference type="InterPro" id="IPR037041">
    <property type="entry name" value="Trigger_fac_C_sf"/>
</dbReference>
<dbReference type="Proteomes" id="UP000437824">
    <property type="component" value="Unassembled WGS sequence"/>
</dbReference>
<dbReference type="PROSITE" id="PS50059">
    <property type="entry name" value="FKBP_PPIASE"/>
    <property type="match status" value="1"/>
</dbReference>
<dbReference type="AlphaFoldDB" id="A0A844GNE3"/>
<feature type="compositionally biased region" description="Acidic residues" evidence="11">
    <location>
        <begin position="389"/>
        <end position="416"/>
    </location>
</feature>
<comment type="caution">
    <text evidence="14">The sequence shown here is derived from an EMBL/GenBank/DDBJ whole genome shotgun (WGS) entry which is preliminary data.</text>
</comment>
<dbReference type="RefSeq" id="WP_154780751.1">
    <property type="nucleotide sequence ID" value="NZ_WMBC01000012.1"/>
</dbReference>
<accession>A0A844GNE3</accession>
<sequence>MKKRIYLGMLALCLALTATACGSSKDTTDTAADTAKTQENTEDKKAEVGTGRLVSVENVDKYITIGEYKGLILDNTVSAITDEDVQVQINEDLQDKAEPVSDGAQEGDLVTINYTGTIDGKTFDSGTANNYDFVVGQGTMFDEFEQGVIGMKKGDTKEIDIDFPSDYGDSTVAGQNVSYKVTVQNVRRAAELTDEWVAKNTDYTTVDEYKEGVRAQLEQDAKDSAEEVLKSTAWSTVLENSEVKEYPQEDLDNAVSEFKSSMEVYAKQADMTLEEFVESQGISQDDFDEQCTQYAEGKVKQNLIVQGIMDAEGISLDDKESLQVQNELVKQMEAGSLAELVSTYGQNYVDESVGLLRVEKLIVDNANVSEKVSEGDTVAENADAVADTDTQDEESVTDQEMEEELGTENVDGAETE</sequence>
<keyword evidence="7 10" id="KW-0413">Isomerase</keyword>
<keyword evidence="4" id="KW-0132">Cell division</keyword>
<feature type="region of interest" description="Disordered" evidence="11">
    <location>
        <begin position="373"/>
        <end position="416"/>
    </location>
</feature>
<dbReference type="GO" id="GO:0006457">
    <property type="term" value="P:protein folding"/>
    <property type="evidence" value="ECO:0007669"/>
    <property type="project" value="InterPro"/>
</dbReference>
<evidence type="ECO:0000256" key="12">
    <source>
        <dbReference type="SAM" id="SignalP"/>
    </source>
</evidence>
<protein>
    <recommendedName>
        <fullName evidence="10">peptidylprolyl isomerase</fullName>
        <ecNumber evidence="10">5.2.1.8</ecNumber>
    </recommendedName>
</protein>
<evidence type="ECO:0000256" key="1">
    <source>
        <dbReference type="ARBA" id="ARBA00000971"/>
    </source>
</evidence>
<evidence type="ECO:0000313" key="15">
    <source>
        <dbReference type="Proteomes" id="UP000437824"/>
    </source>
</evidence>
<reference evidence="14 15" key="1">
    <citation type="submission" date="2019-11" db="EMBL/GenBank/DDBJ databases">
        <title>Draft genome sequence of Blautia luti DSM 14534T, isolated from human stool.</title>
        <authorList>
            <person name="Ortiz R."/>
            <person name="Melis-Arcos F."/>
            <person name="Covarrubias P."/>
            <person name="Cardenas J.P."/>
            <person name="Perez-Donoso J."/>
            <person name="Almonacid D."/>
        </authorList>
    </citation>
    <scope>NUCLEOTIDE SEQUENCE [LARGE SCALE GENOMIC DNA]</scope>
    <source>
        <strain evidence="14 15">DSM 14534</strain>
    </source>
</reference>
<dbReference type="InterPro" id="IPR005215">
    <property type="entry name" value="Trig_fac"/>
</dbReference>
<dbReference type="Gene3D" id="3.10.50.40">
    <property type="match status" value="1"/>
</dbReference>
<comment type="similarity">
    <text evidence="3">Belongs to the FKBP-type PPIase family. Tig subfamily.</text>
</comment>
<keyword evidence="6" id="KW-0143">Chaperone</keyword>
<dbReference type="Pfam" id="PF05698">
    <property type="entry name" value="Trigger_C"/>
    <property type="match status" value="1"/>
</dbReference>
<evidence type="ECO:0000256" key="4">
    <source>
        <dbReference type="ARBA" id="ARBA00022618"/>
    </source>
</evidence>
<evidence type="ECO:0000256" key="10">
    <source>
        <dbReference type="PROSITE-ProRule" id="PRU00277"/>
    </source>
</evidence>
<proteinExistence type="inferred from homology"/>
<dbReference type="SUPFAM" id="SSF54534">
    <property type="entry name" value="FKBP-like"/>
    <property type="match status" value="1"/>
</dbReference>
<keyword evidence="8" id="KW-0131">Cell cycle</keyword>
<dbReference type="SUPFAM" id="SSF109998">
    <property type="entry name" value="Triger factor/SurA peptide-binding domain-like"/>
    <property type="match status" value="1"/>
</dbReference>